<dbReference type="EMBL" id="JAWPEI010000052">
    <property type="protein sequence ID" value="KAK4706723.1"/>
    <property type="molecule type" value="Genomic_DNA"/>
</dbReference>
<evidence type="ECO:0000313" key="2">
    <source>
        <dbReference type="EMBL" id="KAK4706723.1"/>
    </source>
</evidence>
<proteinExistence type="predicted"/>
<feature type="domain" description="DUF7081" evidence="1">
    <location>
        <begin position="32"/>
        <end position="99"/>
    </location>
</feature>
<protein>
    <recommendedName>
        <fullName evidence="1">DUF7081 domain-containing protein</fullName>
    </recommendedName>
</protein>
<sequence>MSAKEEVGESCAPVVYNGSASRINEFRLQLYPVSEYDSGEGLPYAPVDWPNVGDKWGWRVGKRITSSGTFIDRYMYLPKHFKALKGGTKNVFRNINFDSDMEERTTSSGMKLQSLLSDSPIRAITCKAVNLVFAETVVVSFAAKLSVRTMMGIAIFDMKQQ</sequence>
<evidence type="ECO:0000313" key="3">
    <source>
        <dbReference type="Proteomes" id="UP001311915"/>
    </source>
</evidence>
<organism evidence="2 3">
    <name type="scientific">Solanum pinnatisectum</name>
    <name type="common">tansyleaf nightshade</name>
    <dbReference type="NCBI Taxonomy" id="50273"/>
    <lineage>
        <taxon>Eukaryota</taxon>
        <taxon>Viridiplantae</taxon>
        <taxon>Streptophyta</taxon>
        <taxon>Embryophyta</taxon>
        <taxon>Tracheophyta</taxon>
        <taxon>Spermatophyta</taxon>
        <taxon>Magnoliopsida</taxon>
        <taxon>eudicotyledons</taxon>
        <taxon>Gunneridae</taxon>
        <taxon>Pentapetalae</taxon>
        <taxon>asterids</taxon>
        <taxon>lamiids</taxon>
        <taxon>Solanales</taxon>
        <taxon>Solanaceae</taxon>
        <taxon>Solanoideae</taxon>
        <taxon>Solaneae</taxon>
        <taxon>Solanum</taxon>
    </lineage>
</organism>
<dbReference type="AlphaFoldDB" id="A0AAV9K190"/>
<dbReference type="PANTHER" id="PTHR33345">
    <property type="entry name" value="ADAPTER PROTEIN, PUTATIVE-RELATED"/>
    <property type="match status" value="1"/>
</dbReference>
<evidence type="ECO:0000259" key="1">
    <source>
        <dbReference type="Pfam" id="PF23299"/>
    </source>
</evidence>
<gene>
    <name evidence="2" type="ORF">R3W88_033687</name>
</gene>
<dbReference type="Proteomes" id="UP001311915">
    <property type="component" value="Unassembled WGS sequence"/>
</dbReference>
<dbReference type="PANTHER" id="PTHR33345:SF2">
    <property type="entry name" value="OBERON-LIKE PHD FINGER DOMAIN-CONTAINING PROTEIN"/>
    <property type="match status" value="1"/>
</dbReference>
<accession>A0AAV9K190</accession>
<dbReference type="InterPro" id="IPR055508">
    <property type="entry name" value="DUF7081"/>
</dbReference>
<comment type="caution">
    <text evidence="2">The sequence shown here is derived from an EMBL/GenBank/DDBJ whole genome shotgun (WGS) entry which is preliminary data.</text>
</comment>
<keyword evidence="3" id="KW-1185">Reference proteome</keyword>
<reference evidence="2 3" key="1">
    <citation type="submission" date="2023-10" db="EMBL/GenBank/DDBJ databases">
        <title>Genome-Wide Identification Analysis in wild type Solanum Pinnatisectum Reveals Some Genes Defensing Phytophthora Infestans.</title>
        <authorList>
            <person name="Sun C."/>
        </authorList>
    </citation>
    <scope>NUCLEOTIDE SEQUENCE [LARGE SCALE GENOMIC DNA]</scope>
    <source>
        <strain evidence="2">LQN</strain>
        <tissue evidence="2">Leaf</tissue>
    </source>
</reference>
<name>A0AAV9K190_9SOLN</name>
<dbReference type="Pfam" id="PF23299">
    <property type="entry name" value="DUF7081"/>
    <property type="match status" value="1"/>
</dbReference>